<comment type="caution">
    <text evidence="9">The sequence shown here is derived from an EMBL/GenBank/DDBJ whole genome shotgun (WGS) entry which is preliminary data.</text>
</comment>
<dbReference type="PANTHER" id="PTHR10742">
    <property type="entry name" value="FLAVIN MONOAMINE OXIDASE"/>
    <property type="match status" value="1"/>
</dbReference>
<sequence>MKPHVFRPPSLVASFLASLLLVVSFALSLTPAAAEEKPEQTVDVVVVGGGLSGLCAAYYLKQAGVSFALLEMAPRLGGRIRTASYPGGLRAETGLAELWEGNPTIEVARALKLPLEYDERTFSSVVLEGRIEPIVQATNAAFLEAVLGTEDYRLYQTWDRQMQALLKSLDERPIPPSMLALKDVSFGKWLDDQKLPLRARALIRGTLEPEIGTTLESVSAVDGIAEWHVFTEPGARPHHVVGGNQRLVEALATYLGEAQLRLNTQVTHVTQTATGVEVRAIDTATSRILRLNAKAAVVAIPLYRLLELQFTPRLSEEHYRAIQTQGWGSYFTAHVALDPAAARFWTIDGRNVLPILAGGSLGVLYPGGSTEGQAAATSEVLLNLLVHGPAAEDFNARTGALDDVKARLEESLDALFPGIRPLIHGWTFYRYHPRAIAAWPVGRSRFDALSDRLRRTFGNVYFAGDFTESSHSDGAALSARRVSDQIVERLGAKKTSSSEAH</sequence>
<organism evidence="9 10">
    <name type="scientific">Methylocystis echinoides</name>
    <dbReference type="NCBI Taxonomy" id="29468"/>
    <lineage>
        <taxon>Bacteria</taxon>
        <taxon>Pseudomonadati</taxon>
        <taxon>Pseudomonadota</taxon>
        <taxon>Alphaproteobacteria</taxon>
        <taxon>Hyphomicrobiales</taxon>
        <taxon>Methylocystaceae</taxon>
        <taxon>Methylocystis</taxon>
    </lineage>
</organism>
<dbReference type="PANTHER" id="PTHR10742:SF410">
    <property type="entry name" value="LYSINE-SPECIFIC HISTONE DEMETHYLASE 2"/>
    <property type="match status" value="1"/>
</dbReference>
<name>A0A9W6LU25_9HYPH</name>
<dbReference type="InterPro" id="IPR002937">
    <property type="entry name" value="Amino_oxidase"/>
</dbReference>
<accession>A0A9W6LU25</accession>
<evidence type="ECO:0000256" key="6">
    <source>
        <dbReference type="ARBA" id="ARBA00047321"/>
    </source>
</evidence>
<dbReference type="EC" id="1.13.12.3" evidence="3"/>
<dbReference type="GO" id="GO:0050361">
    <property type="term" value="F:tryptophan 2-monooxygenase activity"/>
    <property type="evidence" value="ECO:0007669"/>
    <property type="project" value="UniProtKB-EC"/>
</dbReference>
<dbReference type="GO" id="GO:0009851">
    <property type="term" value="P:auxin biosynthetic process"/>
    <property type="evidence" value="ECO:0007669"/>
    <property type="project" value="UniProtKB-KW"/>
</dbReference>
<dbReference type="RefSeq" id="WP_281806142.1">
    <property type="nucleotide sequence ID" value="NZ_BSEC01000003.1"/>
</dbReference>
<evidence type="ECO:0000259" key="8">
    <source>
        <dbReference type="Pfam" id="PF01593"/>
    </source>
</evidence>
<keyword evidence="7" id="KW-0732">Signal</keyword>
<evidence type="ECO:0000256" key="5">
    <source>
        <dbReference type="ARBA" id="ARBA00023070"/>
    </source>
</evidence>
<feature type="chain" id="PRO_5040816576" description="Tryptophan 2-monooxygenase" evidence="7">
    <location>
        <begin position="35"/>
        <end position="501"/>
    </location>
</feature>
<dbReference type="InterPro" id="IPR050281">
    <property type="entry name" value="Flavin_monoamine_oxidase"/>
</dbReference>
<dbReference type="Pfam" id="PF01593">
    <property type="entry name" value="Amino_oxidase"/>
    <property type="match status" value="1"/>
</dbReference>
<evidence type="ECO:0000256" key="1">
    <source>
        <dbReference type="ARBA" id="ARBA00004814"/>
    </source>
</evidence>
<evidence type="ECO:0000313" key="10">
    <source>
        <dbReference type="Proteomes" id="UP001144323"/>
    </source>
</evidence>
<keyword evidence="10" id="KW-1185">Reference proteome</keyword>
<dbReference type="EMBL" id="BSEC01000003">
    <property type="protein sequence ID" value="GLI95360.1"/>
    <property type="molecule type" value="Genomic_DNA"/>
</dbReference>
<dbReference type="Proteomes" id="UP001144323">
    <property type="component" value="Unassembled WGS sequence"/>
</dbReference>
<dbReference type="SUPFAM" id="SSF51905">
    <property type="entry name" value="FAD/NAD(P)-binding domain"/>
    <property type="match status" value="1"/>
</dbReference>
<dbReference type="InterPro" id="IPR036188">
    <property type="entry name" value="FAD/NAD-bd_sf"/>
</dbReference>
<comment type="pathway">
    <text evidence="1">Plant hormone metabolism; auxin biosynthesis.</text>
</comment>
<dbReference type="Gene3D" id="3.50.50.60">
    <property type="entry name" value="FAD/NAD(P)-binding domain"/>
    <property type="match status" value="1"/>
</dbReference>
<evidence type="ECO:0000256" key="4">
    <source>
        <dbReference type="ARBA" id="ARBA00017871"/>
    </source>
</evidence>
<proteinExistence type="inferred from homology"/>
<keyword evidence="5" id="KW-0073">Auxin biosynthesis</keyword>
<feature type="signal peptide" evidence="7">
    <location>
        <begin position="1"/>
        <end position="34"/>
    </location>
</feature>
<evidence type="ECO:0000256" key="2">
    <source>
        <dbReference type="ARBA" id="ARBA00005833"/>
    </source>
</evidence>
<reference evidence="9" key="1">
    <citation type="journal article" date="2023" name="Int. J. Syst. Evol. Microbiol.">
        <title>Methylocystis iwaonis sp. nov., a type II methane-oxidizing bacterium from surface soil of a rice paddy field in Japan, and emended description of the genus Methylocystis (ex Whittenbury et al. 1970) Bowman et al. 1993.</title>
        <authorList>
            <person name="Kaise H."/>
            <person name="Sawadogo J.B."/>
            <person name="Alam M.S."/>
            <person name="Ueno C."/>
            <person name="Dianou D."/>
            <person name="Shinjo R."/>
            <person name="Asakawa S."/>
        </authorList>
    </citation>
    <scope>NUCLEOTIDE SEQUENCE</scope>
    <source>
        <strain evidence="9">LMG27198</strain>
    </source>
</reference>
<evidence type="ECO:0000256" key="7">
    <source>
        <dbReference type="SAM" id="SignalP"/>
    </source>
</evidence>
<evidence type="ECO:0000256" key="3">
    <source>
        <dbReference type="ARBA" id="ARBA00012535"/>
    </source>
</evidence>
<protein>
    <recommendedName>
        <fullName evidence="4">Tryptophan 2-monooxygenase</fullName>
        <ecNumber evidence="3">1.13.12.3</ecNumber>
    </recommendedName>
</protein>
<gene>
    <name evidence="9" type="ORF">LMG27198_43520</name>
</gene>
<comment type="catalytic activity">
    <reaction evidence="6">
        <text>L-tryptophan + O2 = indole-3-acetamide + CO2 + H2O</text>
        <dbReference type="Rhea" id="RHEA:16165"/>
        <dbReference type="ChEBI" id="CHEBI:15377"/>
        <dbReference type="ChEBI" id="CHEBI:15379"/>
        <dbReference type="ChEBI" id="CHEBI:16031"/>
        <dbReference type="ChEBI" id="CHEBI:16526"/>
        <dbReference type="ChEBI" id="CHEBI:57912"/>
        <dbReference type="EC" id="1.13.12.3"/>
    </reaction>
</comment>
<evidence type="ECO:0000313" key="9">
    <source>
        <dbReference type="EMBL" id="GLI95360.1"/>
    </source>
</evidence>
<feature type="domain" description="Amine oxidase" evidence="8">
    <location>
        <begin position="51"/>
        <end position="486"/>
    </location>
</feature>
<comment type="similarity">
    <text evidence="2">Belongs to the tryptophan 2-monooxygenase family.</text>
</comment>
<dbReference type="AlphaFoldDB" id="A0A9W6LU25"/>